<dbReference type="Proteomes" id="UP000789901">
    <property type="component" value="Unassembled WGS sequence"/>
</dbReference>
<comment type="caution">
    <text evidence="1">The sequence shown here is derived from an EMBL/GenBank/DDBJ whole genome shotgun (WGS) entry which is preliminary data.</text>
</comment>
<feature type="non-terminal residue" evidence="1">
    <location>
        <position position="1"/>
    </location>
</feature>
<gene>
    <name evidence="1" type="ORF">GMARGA_LOCUS30073</name>
</gene>
<reference evidence="1 2" key="1">
    <citation type="submission" date="2021-06" db="EMBL/GenBank/DDBJ databases">
        <authorList>
            <person name="Kallberg Y."/>
            <person name="Tangrot J."/>
            <person name="Rosling A."/>
        </authorList>
    </citation>
    <scope>NUCLEOTIDE SEQUENCE [LARGE SCALE GENOMIC DNA]</scope>
    <source>
        <strain evidence="1 2">120-4 pot B 10/14</strain>
    </source>
</reference>
<keyword evidence="2" id="KW-1185">Reference proteome</keyword>
<organism evidence="1 2">
    <name type="scientific">Gigaspora margarita</name>
    <dbReference type="NCBI Taxonomy" id="4874"/>
    <lineage>
        <taxon>Eukaryota</taxon>
        <taxon>Fungi</taxon>
        <taxon>Fungi incertae sedis</taxon>
        <taxon>Mucoromycota</taxon>
        <taxon>Glomeromycotina</taxon>
        <taxon>Glomeromycetes</taxon>
        <taxon>Diversisporales</taxon>
        <taxon>Gigasporaceae</taxon>
        <taxon>Gigaspora</taxon>
    </lineage>
</organism>
<name>A0ABN7WF03_GIGMA</name>
<sequence length="45" mass="5126">AIADKLEVAPIDNLFFLEFILAALPNVTADEKIKIWGDRSNKFYD</sequence>
<evidence type="ECO:0000313" key="1">
    <source>
        <dbReference type="EMBL" id="CAG8829766.1"/>
    </source>
</evidence>
<dbReference type="EMBL" id="CAJVQB010041680">
    <property type="protein sequence ID" value="CAG8829766.1"/>
    <property type="molecule type" value="Genomic_DNA"/>
</dbReference>
<proteinExistence type="predicted"/>
<protein>
    <submittedName>
        <fullName evidence="1">21755_t:CDS:1</fullName>
    </submittedName>
</protein>
<evidence type="ECO:0000313" key="2">
    <source>
        <dbReference type="Proteomes" id="UP000789901"/>
    </source>
</evidence>
<accession>A0ABN7WF03</accession>